<dbReference type="Pfam" id="PF13229">
    <property type="entry name" value="Beta_helix"/>
    <property type="match status" value="1"/>
</dbReference>
<proteinExistence type="predicted"/>
<name>A0A9D9DWC6_9SPIO</name>
<feature type="domain" description="Right handed beta helix" evidence="2">
    <location>
        <begin position="264"/>
        <end position="377"/>
    </location>
</feature>
<sequence length="669" mass="73474">MVALSAAASGDPAYNPATEPRPEGAGVFAYVPRDGVQHPESAVEFNNIPVYTEVTSIIGEKVYKGINVATGASVTKEQLLKEDVMVDITAYGAEAGYDADAVKNTDAINNAIAELSAAGGGTVVVPNGIWKMYTIVLQSNVNIYLEPEAIIVGARPGVDGGNYLEPEVNIYFGLQDHGHSFLRNSMVYGKEVENVMIYGDGMISGSYVDQRGYTYFTVSRRDPASPEMRTEPGYVGAWYNPDDIDSLDDQGYHFFLYEQPIWNNACKGIAFLDSKNIVFADFDMREAGHFAIITTGCSNVLFENMVIDTNRDGMDIDGTSNVTVRNCWVNAPLDDAICLKSSFGSGRLDITQNVLIHNCVVSGYDAGSVLEATFSENRLESAADDIRGTNGRLKLGTEATGGFDRVTIANVLFSHSEGINLECVDCSSLTNIIATDIYMTDVVDSPVYIQVGDRGRYPVTGHHTTEEVYPENSVRKDNSEYVLPNIPGKYHIFPAQRYAPATNYEWITIADGSEYKRPVASDPIYINMTNIYTDPDTGKHYSYKWDASRNVYTVNWGNQLSEQELYGYGNALGGDFAVVEDVYIGNLTADDVNPRYPIEVVGLMDSKVQNVTFEHVDVTYRGGLTLSDAAEQRQIRGRSEAHGHSQKIILRSIHSSLAGFPHKQVFCLE</sequence>
<dbReference type="InterPro" id="IPR006626">
    <property type="entry name" value="PbH1"/>
</dbReference>
<dbReference type="InterPro" id="IPR012334">
    <property type="entry name" value="Pectin_lyas_fold"/>
</dbReference>
<gene>
    <name evidence="3" type="ORF">IAA97_00130</name>
</gene>
<accession>A0A9D9DWC6</accession>
<dbReference type="PANTHER" id="PTHR31339">
    <property type="entry name" value="PECTIN LYASE-RELATED"/>
    <property type="match status" value="1"/>
</dbReference>
<dbReference type="Proteomes" id="UP000823615">
    <property type="component" value="Unassembled WGS sequence"/>
</dbReference>
<reference evidence="3" key="1">
    <citation type="submission" date="2020-10" db="EMBL/GenBank/DDBJ databases">
        <authorList>
            <person name="Gilroy R."/>
        </authorList>
    </citation>
    <scope>NUCLEOTIDE SEQUENCE</scope>
    <source>
        <strain evidence="3">7293</strain>
    </source>
</reference>
<dbReference type="SUPFAM" id="SSF51126">
    <property type="entry name" value="Pectin lyase-like"/>
    <property type="match status" value="1"/>
</dbReference>
<evidence type="ECO:0000313" key="3">
    <source>
        <dbReference type="EMBL" id="MBO8435377.1"/>
    </source>
</evidence>
<protein>
    <submittedName>
        <fullName evidence="3">Right-handed parallel beta-helix repeat-containing protein</fullName>
    </submittedName>
</protein>
<reference evidence="3" key="2">
    <citation type="journal article" date="2021" name="PeerJ">
        <title>Extensive microbial diversity within the chicken gut microbiome revealed by metagenomics and culture.</title>
        <authorList>
            <person name="Gilroy R."/>
            <person name="Ravi A."/>
            <person name="Getino M."/>
            <person name="Pursley I."/>
            <person name="Horton D.L."/>
            <person name="Alikhan N.F."/>
            <person name="Baker D."/>
            <person name="Gharbi K."/>
            <person name="Hall N."/>
            <person name="Watson M."/>
            <person name="Adriaenssens E.M."/>
            <person name="Foster-Nyarko E."/>
            <person name="Jarju S."/>
            <person name="Secka A."/>
            <person name="Antonio M."/>
            <person name="Oren A."/>
            <person name="Chaudhuri R.R."/>
            <person name="La Ragione R."/>
            <person name="Hildebrand F."/>
            <person name="Pallen M.J."/>
        </authorList>
    </citation>
    <scope>NUCLEOTIDE SEQUENCE</scope>
    <source>
        <strain evidence="3">7293</strain>
    </source>
</reference>
<dbReference type="InterPro" id="IPR039448">
    <property type="entry name" value="Beta_helix"/>
</dbReference>
<dbReference type="PANTHER" id="PTHR31339:SF9">
    <property type="entry name" value="PLASMIN AND FIBRONECTIN-BINDING PROTEIN A"/>
    <property type="match status" value="1"/>
</dbReference>
<dbReference type="EMBL" id="JADIMT010000003">
    <property type="protein sequence ID" value="MBO8435377.1"/>
    <property type="molecule type" value="Genomic_DNA"/>
</dbReference>
<dbReference type="SMART" id="SM00710">
    <property type="entry name" value="PbH1"/>
    <property type="match status" value="6"/>
</dbReference>
<evidence type="ECO:0000256" key="1">
    <source>
        <dbReference type="SAM" id="MobiDB-lite"/>
    </source>
</evidence>
<feature type="region of interest" description="Disordered" evidence="1">
    <location>
        <begin position="1"/>
        <end position="21"/>
    </location>
</feature>
<evidence type="ECO:0000313" key="4">
    <source>
        <dbReference type="Proteomes" id="UP000823615"/>
    </source>
</evidence>
<dbReference type="InterPro" id="IPR011050">
    <property type="entry name" value="Pectin_lyase_fold/virulence"/>
</dbReference>
<organism evidence="3 4">
    <name type="scientific">Candidatus Ornithospirochaeta stercoripullorum</name>
    <dbReference type="NCBI Taxonomy" id="2840899"/>
    <lineage>
        <taxon>Bacteria</taxon>
        <taxon>Pseudomonadati</taxon>
        <taxon>Spirochaetota</taxon>
        <taxon>Spirochaetia</taxon>
        <taxon>Spirochaetales</taxon>
        <taxon>Spirochaetaceae</taxon>
        <taxon>Spirochaetaceae incertae sedis</taxon>
        <taxon>Candidatus Ornithospirochaeta</taxon>
    </lineage>
</organism>
<dbReference type="AlphaFoldDB" id="A0A9D9DWC6"/>
<evidence type="ECO:0000259" key="2">
    <source>
        <dbReference type="Pfam" id="PF13229"/>
    </source>
</evidence>
<comment type="caution">
    <text evidence="3">The sequence shown here is derived from an EMBL/GenBank/DDBJ whole genome shotgun (WGS) entry which is preliminary data.</text>
</comment>
<dbReference type="Gene3D" id="2.160.20.10">
    <property type="entry name" value="Single-stranded right-handed beta-helix, Pectin lyase-like"/>
    <property type="match status" value="1"/>
</dbReference>
<dbReference type="InterPro" id="IPR051801">
    <property type="entry name" value="GH28_Enzymes"/>
</dbReference>